<dbReference type="AlphaFoldDB" id="A0A8J4DG59"/>
<sequence length="294" mass="32783">MATETRPAQATRPVSGGGERLPETVSATALDRAKKASHRARRRAQLRLSFISRPDIEAEAPPLARMLRGGRGGQVRLKLFLSYLWMQTSDRGTPLSYYAQSWAQLLDLDQPATTGARRINEAQAWLERHYFIAVKANPGHANVVTVLNETGDDSAYIAPGAAAKAHRATPEGLRHLYAQLSATLWTNGYIQLMTGAGLAMYLILLDQYRAAELTEPLHHVWISPKAFAARYDLSPDTRTKGINDLRDLGLLTFSRKPINPDDFDIERLRNVYTLHPGQLDQPAHRRPQKIKTSS</sequence>
<accession>A0A8J4DG59</accession>
<dbReference type="RefSeq" id="WP_203949463.1">
    <property type="nucleotide sequence ID" value="NZ_BOOR01000085.1"/>
</dbReference>
<evidence type="ECO:0000256" key="1">
    <source>
        <dbReference type="SAM" id="MobiDB-lite"/>
    </source>
</evidence>
<comment type="caution">
    <text evidence="2">The sequence shown here is derived from an EMBL/GenBank/DDBJ whole genome shotgun (WGS) entry which is preliminary data.</text>
</comment>
<dbReference type="EMBL" id="BOOR01000085">
    <property type="protein sequence ID" value="GII59402.1"/>
    <property type="molecule type" value="Genomic_DNA"/>
</dbReference>
<feature type="region of interest" description="Disordered" evidence="1">
    <location>
        <begin position="1"/>
        <end position="25"/>
    </location>
</feature>
<keyword evidence="3" id="KW-1185">Reference proteome</keyword>
<reference evidence="2" key="1">
    <citation type="submission" date="2021-01" db="EMBL/GenBank/DDBJ databases">
        <title>Whole genome shotgun sequence of Planotetraspora thailandica NBRC 104271.</title>
        <authorList>
            <person name="Komaki H."/>
            <person name="Tamura T."/>
        </authorList>
    </citation>
    <scope>NUCLEOTIDE SEQUENCE</scope>
    <source>
        <strain evidence="2">NBRC 104271</strain>
    </source>
</reference>
<name>A0A8J4DG59_9ACTN</name>
<gene>
    <name evidence="2" type="ORF">Pth03_77910</name>
</gene>
<protein>
    <submittedName>
        <fullName evidence="2">Uncharacterized protein</fullName>
    </submittedName>
</protein>
<evidence type="ECO:0000313" key="2">
    <source>
        <dbReference type="EMBL" id="GII59402.1"/>
    </source>
</evidence>
<evidence type="ECO:0000313" key="3">
    <source>
        <dbReference type="Proteomes" id="UP000605992"/>
    </source>
</evidence>
<proteinExistence type="predicted"/>
<dbReference type="Proteomes" id="UP000605992">
    <property type="component" value="Unassembled WGS sequence"/>
</dbReference>
<organism evidence="2 3">
    <name type="scientific">Planotetraspora thailandica</name>
    <dbReference type="NCBI Taxonomy" id="487172"/>
    <lineage>
        <taxon>Bacteria</taxon>
        <taxon>Bacillati</taxon>
        <taxon>Actinomycetota</taxon>
        <taxon>Actinomycetes</taxon>
        <taxon>Streptosporangiales</taxon>
        <taxon>Streptosporangiaceae</taxon>
        <taxon>Planotetraspora</taxon>
    </lineage>
</organism>